<feature type="domain" description="Solute-binding protein family 5" evidence="5">
    <location>
        <begin position="75"/>
        <end position="439"/>
    </location>
</feature>
<feature type="signal peptide" evidence="4">
    <location>
        <begin position="1"/>
        <end position="23"/>
    </location>
</feature>
<dbReference type="Gene3D" id="3.90.76.10">
    <property type="entry name" value="Dipeptide-binding Protein, Domain 1"/>
    <property type="match status" value="1"/>
</dbReference>
<dbReference type="Gene3D" id="3.40.190.10">
    <property type="entry name" value="Periplasmic binding protein-like II"/>
    <property type="match status" value="1"/>
</dbReference>
<dbReference type="InterPro" id="IPR039424">
    <property type="entry name" value="SBP_5"/>
</dbReference>
<feature type="chain" id="PRO_5041229677" evidence="4">
    <location>
        <begin position="24"/>
        <end position="516"/>
    </location>
</feature>
<dbReference type="GO" id="GO:0015833">
    <property type="term" value="P:peptide transport"/>
    <property type="evidence" value="ECO:0007669"/>
    <property type="project" value="TreeGrafter"/>
</dbReference>
<dbReference type="AlphaFoldDB" id="A0AA41YNP3"/>
<organism evidence="6 7">
    <name type="scientific">Limobrevibacterium gyesilva</name>
    <dbReference type="NCBI Taxonomy" id="2991712"/>
    <lineage>
        <taxon>Bacteria</taxon>
        <taxon>Pseudomonadati</taxon>
        <taxon>Pseudomonadota</taxon>
        <taxon>Alphaproteobacteria</taxon>
        <taxon>Acetobacterales</taxon>
        <taxon>Acetobacteraceae</taxon>
        <taxon>Limobrevibacterium</taxon>
    </lineage>
</organism>
<accession>A0AA41YNP3</accession>
<protein>
    <submittedName>
        <fullName evidence="6">ABC transporter substrate-binding protein</fullName>
    </submittedName>
</protein>
<keyword evidence="7" id="KW-1185">Reference proteome</keyword>
<sequence length="516" mass="56968">MLRRRTFNAGLLASAALPMPAIAQGLQGKRGGDVIIAQQAQPPTLDAQTTTAQASRNITLHVYETLFTRDEASNPKPDLAEGVDIAADGLTYRFTLRTGVKFHNGKTMTSADVKASMERYGRIGGSAYAMKPVAAIETPDAKTVVMKLSSVSPGFIEAISSPRAPFAIMPEEECAKPLGQPAMIGTGPFRFVEFRPDSHAKLARFDDYVPNTNYQKRDGFAGRKTAFFDTVTFRFMPEGGARTAGLQTGELQVLEALDVAAAKRLKDDKNVRTYEMMPWAFQTLMMNTNWGPTANVDIRRAIQAALDLEEIMAICSDGLYRMDPAWQYPGTNYFPGIDGLDAYIKQDQAKARALLQKAGYKGEELEVVTDNAFRNHLDTGTVAAQQLRAVGMNVKLSVMDWPTVLNRRTRPDGWNLWPLGMGIEPYEGPYNVVGFFSGAQPVQIKADPVIEEAQKRLTTDLSLQGRIDAVKQFQARVYDQAISVKVGDIGIVQATRANVVNYAPYRIPRMWDCWFA</sequence>
<evidence type="ECO:0000313" key="6">
    <source>
        <dbReference type="EMBL" id="MCW3477246.1"/>
    </source>
</evidence>
<proteinExistence type="inferred from homology"/>
<comment type="caution">
    <text evidence="6">The sequence shown here is derived from an EMBL/GenBank/DDBJ whole genome shotgun (WGS) entry which is preliminary data.</text>
</comment>
<dbReference type="PANTHER" id="PTHR30290:SF38">
    <property type="entry name" value="D,D-DIPEPTIDE-BINDING PERIPLASMIC PROTEIN DDPA-RELATED"/>
    <property type="match status" value="1"/>
</dbReference>
<comment type="similarity">
    <text evidence="2">Belongs to the bacterial solute-binding protein 5 family.</text>
</comment>
<dbReference type="InterPro" id="IPR000914">
    <property type="entry name" value="SBP_5_dom"/>
</dbReference>
<dbReference type="GO" id="GO:1904680">
    <property type="term" value="F:peptide transmembrane transporter activity"/>
    <property type="evidence" value="ECO:0007669"/>
    <property type="project" value="TreeGrafter"/>
</dbReference>
<gene>
    <name evidence="6" type="ORF">OL599_21990</name>
</gene>
<evidence type="ECO:0000259" key="5">
    <source>
        <dbReference type="Pfam" id="PF00496"/>
    </source>
</evidence>
<name>A0AA41YNP3_9PROT</name>
<dbReference type="Proteomes" id="UP001165679">
    <property type="component" value="Unassembled WGS sequence"/>
</dbReference>
<evidence type="ECO:0000256" key="2">
    <source>
        <dbReference type="ARBA" id="ARBA00005695"/>
    </source>
</evidence>
<comment type="subcellular location">
    <subcellularLocation>
        <location evidence="1">Periplasm</location>
    </subcellularLocation>
</comment>
<keyword evidence="3 4" id="KW-0732">Signal</keyword>
<reference evidence="6" key="2">
    <citation type="submission" date="2022-10" db="EMBL/GenBank/DDBJ databases">
        <authorList>
            <person name="Trinh H.N."/>
        </authorList>
    </citation>
    <scope>NUCLEOTIDE SEQUENCE</scope>
    <source>
        <strain evidence="6">RN2-1</strain>
    </source>
</reference>
<evidence type="ECO:0000313" key="7">
    <source>
        <dbReference type="Proteomes" id="UP001165679"/>
    </source>
</evidence>
<reference evidence="6" key="1">
    <citation type="submission" date="2022-09" db="EMBL/GenBank/DDBJ databases">
        <title>Rhodovastum sp. nov. RN2-1 isolated from soil in Seongnam, South Korea.</title>
        <authorList>
            <person name="Le N.T."/>
        </authorList>
    </citation>
    <scope>NUCLEOTIDE SEQUENCE</scope>
    <source>
        <strain evidence="6">RN2-1</strain>
    </source>
</reference>
<dbReference type="Gene3D" id="3.10.105.10">
    <property type="entry name" value="Dipeptide-binding Protein, Domain 3"/>
    <property type="match status" value="1"/>
</dbReference>
<evidence type="ECO:0000256" key="3">
    <source>
        <dbReference type="ARBA" id="ARBA00022729"/>
    </source>
</evidence>
<dbReference type="SUPFAM" id="SSF53850">
    <property type="entry name" value="Periplasmic binding protein-like II"/>
    <property type="match status" value="1"/>
</dbReference>
<evidence type="ECO:0000256" key="4">
    <source>
        <dbReference type="SAM" id="SignalP"/>
    </source>
</evidence>
<dbReference type="Pfam" id="PF00496">
    <property type="entry name" value="SBP_bac_5"/>
    <property type="match status" value="1"/>
</dbReference>
<evidence type="ECO:0000256" key="1">
    <source>
        <dbReference type="ARBA" id="ARBA00004418"/>
    </source>
</evidence>
<dbReference type="PANTHER" id="PTHR30290">
    <property type="entry name" value="PERIPLASMIC BINDING COMPONENT OF ABC TRANSPORTER"/>
    <property type="match status" value="1"/>
</dbReference>
<dbReference type="EMBL" id="JAPDNT010000033">
    <property type="protein sequence ID" value="MCW3477246.1"/>
    <property type="molecule type" value="Genomic_DNA"/>
</dbReference>